<dbReference type="Pfam" id="PF01895">
    <property type="entry name" value="PhoU"/>
    <property type="match status" value="1"/>
</dbReference>
<proteinExistence type="inferred from homology"/>
<comment type="similarity">
    <text evidence="1">Belongs to the PhoU family.</text>
</comment>
<accession>A0A2X3B354</accession>
<feature type="domain" description="PhoU" evidence="2">
    <location>
        <begin position="131"/>
        <end position="212"/>
    </location>
</feature>
<gene>
    <name evidence="3" type="primary">phoU</name>
    <name evidence="3" type="ORF">NCTC13102_00779</name>
</gene>
<dbReference type="PANTHER" id="PTHR42930">
    <property type="entry name" value="PHOSPHATE-SPECIFIC TRANSPORT SYSTEM ACCESSORY PROTEIN PHOU"/>
    <property type="match status" value="1"/>
</dbReference>
<dbReference type="GO" id="GO:0045936">
    <property type="term" value="P:negative regulation of phosphate metabolic process"/>
    <property type="evidence" value="ECO:0007669"/>
    <property type="project" value="InterPro"/>
</dbReference>
<dbReference type="Proteomes" id="UP000250166">
    <property type="component" value="Unassembled WGS sequence"/>
</dbReference>
<reference evidence="3 4" key="1">
    <citation type="submission" date="2018-06" db="EMBL/GenBank/DDBJ databases">
        <authorList>
            <consortium name="Pathogen Informatics"/>
            <person name="Doyle S."/>
        </authorList>
    </citation>
    <scope>NUCLEOTIDE SEQUENCE [LARGE SCALE GENOMIC DNA]</scope>
    <source>
        <strain evidence="3 4">NCTC13102</strain>
    </source>
</reference>
<evidence type="ECO:0000313" key="4">
    <source>
        <dbReference type="Proteomes" id="UP000250166"/>
    </source>
</evidence>
<dbReference type="PANTHER" id="PTHR42930:SF3">
    <property type="entry name" value="PHOSPHATE-SPECIFIC TRANSPORT SYSTEM ACCESSORY PROTEIN PHOU"/>
    <property type="match status" value="1"/>
</dbReference>
<protein>
    <submittedName>
        <fullName evidence="3">Phosphate uptake regulator</fullName>
    </submittedName>
</protein>
<evidence type="ECO:0000259" key="2">
    <source>
        <dbReference type="Pfam" id="PF01895"/>
    </source>
</evidence>
<dbReference type="RefSeq" id="WP_023948240.1">
    <property type="nucleotide sequence ID" value="NZ_UAWL01000006.1"/>
</dbReference>
<organism evidence="3 4">
    <name type="scientific">Helicobacter fennelliae</name>
    <dbReference type="NCBI Taxonomy" id="215"/>
    <lineage>
        <taxon>Bacteria</taxon>
        <taxon>Pseudomonadati</taxon>
        <taxon>Campylobacterota</taxon>
        <taxon>Epsilonproteobacteria</taxon>
        <taxon>Campylobacterales</taxon>
        <taxon>Helicobacteraceae</taxon>
        <taxon>Helicobacter</taxon>
    </lineage>
</organism>
<sequence>MRTIYQEQLQNLQKELNLMYDLCAQAIALNKESLHNLYQKKPTKKTSKKQSELLATSYKILSKLTEKEKSISESCELILLLQQPVAYDLGQITTTFRSVVDIKSIGELAQNNIKTLAKISKQYIPEALFTMAQVSCEMFAILQKELKTQNHAKEKSYKEDLYKKEKKLDLAFAQTQEHIAKKLSKTRQKAQVWLDVLIVAKQYEKIGDYIVHLGW</sequence>
<dbReference type="InterPro" id="IPR028366">
    <property type="entry name" value="PhoU"/>
</dbReference>
<dbReference type="SUPFAM" id="SSF109755">
    <property type="entry name" value="PhoU-like"/>
    <property type="match status" value="1"/>
</dbReference>
<dbReference type="EMBL" id="UAWL01000006">
    <property type="protein sequence ID" value="SQB98322.1"/>
    <property type="molecule type" value="Genomic_DNA"/>
</dbReference>
<evidence type="ECO:0000313" key="3">
    <source>
        <dbReference type="EMBL" id="SQB98322.1"/>
    </source>
</evidence>
<dbReference type="InterPro" id="IPR026022">
    <property type="entry name" value="PhoU_dom"/>
</dbReference>
<name>A0A2X3B354_9HELI</name>
<dbReference type="InterPro" id="IPR038078">
    <property type="entry name" value="PhoU-like_sf"/>
</dbReference>
<dbReference type="Gene3D" id="1.20.58.220">
    <property type="entry name" value="Phosphate transport system protein phou homolog 2, domain 2"/>
    <property type="match status" value="1"/>
</dbReference>
<dbReference type="GO" id="GO:0030643">
    <property type="term" value="P:intracellular phosphate ion homeostasis"/>
    <property type="evidence" value="ECO:0007669"/>
    <property type="project" value="InterPro"/>
</dbReference>
<dbReference type="AlphaFoldDB" id="A0A2X3B354"/>
<evidence type="ECO:0000256" key="1">
    <source>
        <dbReference type="ARBA" id="ARBA00008107"/>
    </source>
</evidence>